<dbReference type="Proteomes" id="UP000190897">
    <property type="component" value="Unassembled WGS sequence"/>
</dbReference>
<accession>A0A1T5DYD1</accession>
<dbReference type="CDD" id="cd17299">
    <property type="entry name" value="acetolactate_decarboxylase"/>
    <property type="match status" value="1"/>
</dbReference>
<comment type="similarity">
    <text evidence="3">Belongs to the alpha-acetolactate decarboxylase family.</text>
</comment>
<dbReference type="PANTHER" id="PTHR35524">
    <property type="entry name" value="ALPHA-ACETOLACTATE DECARBOXYLASE"/>
    <property type="match status" value="1"/>
</dbReference>
<evidence type="ECO:0000256" key="5">
    <source>
        <dbReference type="ARBA" id="ARBA00020164"/>
    </source>
</evidence>
<dbReference type="EC" id="4.1.1.5" evidence="4"/>
<dbReference type="UniPathway" id="UPA00626">
    <property type="reaction ID" value="UER00678"/>
</dbReference>
<keyword evidence="7" id="KW-0005">Acetoin biosynthesis</keyword>
<evidence type="ECO:0000256" key="8">
    <source>
        <dbReference type="ARBA" id="ARBA00023239"/>
    </source>
</evidence>
<dbReference type="EMBL" id="FUZA01000002">
    <property type="protein sequence ID" value="SKB76576.1"/>
    <property type="molecule type" value="Genomic_DNA"/>
</dbReference>
<evidence type="ECO:0000256" key="3">
    <source>
        <dbReference type="ARBA" id="ARBA00007106"/>
    </source>
</evidence>
<evidence type="ECO:0000313" key="10">
    <source>
        <dbReference type="Proteomes" id="UP000190897"/>
    </source>
</evidence>
<organism evidence="9 10">
    <name type="scientific">Dyadobacter psychrophilus</name>
    <dbReference type="NCBI Taxonomy" id="651661"/>
    <lineage>
        <taxon>Bacteria</taxon>
        <taxon>Pseudomonadati</taxon>
        <taxon>Bacteroidota</taxon>
        <taxon>Cytophagia</taxon>
        <taxon>Cytophagales</taxon>
        <taxon>Spirosomataceae</taxon>
        <taxon>Dyadobacter</taxon>
    </lineage>
</organism>
<dbReference type="NCBIfam" id="TIGR01252">
    <property type="entry name" value="acetolac_decarb"/>
    <property type="match status" value="1"/>
</dbReference>
<sequence length="297" mass="32886">MIVSRRNLFCVLTEREGPKSNDLRIISMKNYFTNCHVTSIFLAAFLSISLICCRSAKMPVSGTGSDFMYQYSIIDALMAGVFDGDLRIGDLKPKGDFGVGTFNKVDGELIMLKGKVYKMSAEGIVKEVSDSDSTSAAFVKFFKADTTIFFKEPNLSYEKLQEYLVEKLNANTIYAIKITGSFSTMTTRAASPAKPPYTTLTAHLGENQKLFNYNNTTGTCVGFLLPPYLARTNVPGFHLHYIADDLKAGGHIFKFNTDAVAVEIDFAKGFTIENNTNAEFLNVNLKPDRGAELKKIE</sequence>
<comment type="pathway">
    <text evidence="2">Polyol metabolism; (R,R)-butane-2,3-diol biosynthesis; (R,R)-butane-2,3-diol from pyruvate: step 2/3.</text>
</comment>
<dbReference type="GO" id="GO:0047605">
    <property type="term" value="F:acetolactate decarboxylase activity"/>
    <property type="evidence" value="ECO:0007669"/>
    <property type="project" value="UniProtKB-EC"/>
</dbReference>
<gene>
    <name evidence="9" type="ORF">SAMN05660293_01986</name>
</gene>
<proteinExistence type="inferred from homology"/>
<protein>
    <recommendedName>
        <fullName evidence="5">Alpha-acetolactate decarboxylase</fullName>
        <ecNumber evidence="4">4.1.1.5</ecNumber>
    </recommendedName>
</protein>
<dbReference type="Gene3D" id="3.30.1330.80">
    <property type="entry name" value="Hypothetical protein, similar to alpha- acetolactate decarboxylase, domain 2"/>
    <property type="match status" value="2"/>
</dbReference>
<evidence type="ECO:0000256" key="7">
    <source>
        <dbReference type="ARBA" id="ARBA00023061"/>
    </source>
</evidence>
<reference evidence="10" key="1">
    <citation type="submission" date="2017-02" db="EMBL/GenBank/DDBJ databases">
        <authorList>
            <person name="Varghese N."/>
            <person name="Submissions S."/>
        </authorList>
    </citation>
    <scope>NUCLEOTIDE SEQUENCE [LARGE SCALE GENOMIC DNA]</scope>
    <source>
        <strain evidence="10">DSM 22270</strain>
    </source>
</reference>
<dbReference type="SUPFAM" id="SSF117856">
    <property type="entry name" value="AF0104/ALDC/Ptd012-like"/>
    <property type="match status" value="1"/>
</dbReference>
<dbReference type="GO" id="GO:0045151">
    <property type="term" value="P:acetoin biosynthetic process"/>
    <property type="evidence" value="ECO:0007669"/>
    <property type="project" value="UniProtKB-KW"/>
</dbReference>
<comment type="catalytic activity">
    <reaction evidence="1">
        <text>(2S)-2-acetolactate + H(+) = (R)-acetoin + CO2</text>
        <dbReference type="Rhea" id="RHEA:21580"/>
        <dbReference type="ChEBI" id="CHEBI:15378"/>
        <dbReference type="ChEBI" id="CHEBI:15686"/>
        <dbReference type="ChEBI" id="CHEBI:16526"/>
        <dbReference type="ChEBI" id="CHEBI:58476"/>
        <dbReference type="EC" id="4.1.1.5"/>
    </reaction>
</comment>
<keyword evidence="8" id="KW-0456">Lyase</keyword>
<evidence type="ECO:0000256" key="1">
    <source>
        <dbReference type="ARBA" id="ARBA00001784"/>
    </source>
</evidence>
<evidence type="ECO:0000313" key="9">
    <source>
        <dbReference type="EMBL" id="SKB76576.1"/>
    </source>
</evidence>
<dbReference type="PANTHER" id="PTHR35524:SF1">
    <property type="entry name" value="ALPHA-ACETOLACTATE DECARBOXYLASE"/>
    <property type="match status" value="1"/>
</dbReference>
<name>A0A1T5DYD1_9BACT</name>
<evidence type="ECO:0000256" key="6">
    <source>
        <dbReference type="ARBA" id="ARBA00022793"/>
    </source>
</evidence>
<dbReference type="STRING" id="651661.SAMN05660293_01986"/>
<dbReference type="InterPro" id="IPR005128">
    <property type="entry name" value="Acetolactate_a_deCO2ase"/>
</dbReference>
<dbReference type="Pfam" id="PF03306">
    <property type="entry name" value="AAL_decarboxy"/>
    <property type="match status" value="1"/>
</dbReference>
<evidence type="ECO:0000256" key="2">
    <source>
        <dbReference type="ARBA" id="ARBA00005170"/>
    </source>
</evidence>
<evidence type="ECO:0000256" key="4">
    <source>
        <dbReference type="ARBA" id="ARBA00013204"/>
    </source>
</evidence>
<keyword evidence="6" id="KW-0210">Decarboxylase</keyword>
<keyword evidence="10" id="KW-1185">Reference proteome</keyword>
<dbReference type="AlphaFoldDB" id="A0A1T5DYD1"/>